<keyword evidence="2" id="KW-0009">Actin-binding</keyword>
<evidence type="ECO:0000313" key="6">
    <source>
        <dbReference type="EMBL" id="CRL05314.1"/>
    </source>
</evidence>
<dbReference type="PANTHER" id="PTHR23331:SF1">
    <property type="entry name" value="WASH COMPLEX SUBUNIT 1"/>
    <property type="match status" value="1"/>
</dbReference>
<reference evidence="6 7" key="1">
    <citation type="submission" date="2015-04" db="EMBL/GenBank/DDBJ databases">
        <authorList>
            <person name="Syromyatnikov M.Y."/>
            <person name="Popov V.N."/>
        </authorList>
    </citation>
    <scope>NUCLEOTIDE SEQUENCE [LARGE SCALE GENOMIC DNA]</scope>
</reference>
<dbReference type="STRING" id="568069.A0A1J1J022"/>
<organism evidence="6 7">
    <name type="scientific">Clunio marinus</name>
    <dbReference type="NCBI Taxonomy" id="568069"/>
    <lineage>
        <taxon>Eukaryota</taxon>
        <taxon>Metazoa</taxon>
        <taxon>Ecdysozoa</taxon>
        <taxon>Arthropoda</taxon>
        <taxon>Hexapoda</taxon>
        <taxon>Insecta</taxon>
        <taxon>Pterygota</taxon>
        <taxon>Neoptera</taxon>
        <taxon>Endopterygota</taxon>
        <taxon>Diptera</taxon>
        <taxon>Nematocera</taxon>
        <taxon>Chironomoidea</taxon>
        <taxon>Chironomidae</taxon>
        <taxon>Clunio</taxon>
    </lineage>
</organism>
<dbReference type="GO" id="GO:0043015">
    <property type="term" value="F:gamma-tubulin binding"/>
    <property type="evidence" value="ECO:0007669"/>
    <property type="project" value="TreeGrafter"/>
</dbReference>
<dbReference type="InterPro" id="IPR021854">
    <property type="entry name" value="WASH1_WAHD"/>
</dbReference>
<dbReference type="InterPro" id="IPR003124">
    <property type="entry name" value="WH2_dom"/>
</dbReference>
<dbReference type="GO" id="GO:0034314">
    <property type="term" value="P:Arp2/3 complex-mediated actin nucleation"/>
    <property type="evidence" value="ECO:0007669"/>
    <property type="project" value="InterPro"/>
</dbReference>
<dbReference type="AlphaFoldDB" id="A0A1J1J022"/>
<dbReference type="PANTHER" id="PTHR23331">
    <property type="entry name" value="CXYORF1"/>
    <property type="match status" value="1"/>
</dbReference>
<dbReference type="GO" id="GO:0043014">
    <property type="term" value="F:alpha-tubulin binding"/>
    <property type="evidence" value="ECO:0007669"/>
    <property type="project" value="InterPro"/>
</dbReference>
<dbReference type="GO" id="GO:0071203">
    <property type="term" value="C:WASH complex"/>
    <property type="evidence" value="ECO:0007669"/>
    <property type="project" value="InterPro"/>
</dbReference>
<evidence type="ECO:0000256" key="2">
    <source>
        <dbReference type="ARBA" id="ARBA00023203"/>
    </source>
</evidence>
<dbReference type="GO" id="GO:0042147">
    <property type="term" value="P:retrograde transport, endosome to Golgi"/>
    <property type="evidence" value="ECO:0007669"/>
    <property type="project" value="TreeGrafter"/>
</dbReference>
<name>A0A1J1J022_9DIPT</name>
<evidence type="ECO:0000259" key="5">
    <source>
        <dbReference type="PROSITE" id="PS51082"/>
    </source>
</evidence>
<evidence type="ECO:0000256" key="1">
    <source>
        <dbReference type="ARBA" id="ARBA00005602"/>
    </source>
</evidence>
<proteinExistence type="inferred from homology"/>
<evidence type="ECO:0000256" key="3">
    <source>
        <dbReference type="SAM" id="Coils"/>
    </source>
</evidence>
<sequence>MKEIINLPLISQDLREDEVCIRAIKTFEFLNNVIDDIFDRIESRVKENMTKMEKINKRLEAASSKIESLKGSRKAIRMYSQAKYPIPNTPIFSETFKNFSVNEIDFSYNLQSSSDPNRYKEYSEKLQFFHIKRNRQKISEKPNLVFQTNSINSLITFVNNENIVLNDLSSKTRAKEKTSTTAQDINDTADFNRFSSFMKTKRNDYFHYSPNRNQAPEIELPLDLPELPGIADDISFSLTDKEIIDSSLTKMNIVNELPNVAELMEADSSKKLTQTLSSNQDEGDSKVLSTKSEISNVPAVPANIPPPPPPPIPQNFIPAAPPIPKDITNIKNKTQAVAPQEVSESGDARSSLMQAIRNAGGKVKLKAVPARDEDVTNAKKNVQKLPAMDLMSDLHAKLALRRRGIAGTKETKKEKSSILAKVSSLIPAPTERSESDNDSESNDGSDWD</sequence>
<accession>A0A1J1J022</accession>
<comment type="similarity">
    <text evidence="1">Belongs to the WASH1 family.</text>
</comment>
<protein>
    <submittedName>
        <fullName evidence="6">CLUMA_CG017970, isoform A</fullName>
    </submittedName>
</protein>
<dbReference type="GO" id="GO:0055037">
    <property type="term" value="C:recycling endosome"/>
    <property type="evidence" value="ECO:0007669"/>
    <property type="project" value="TreeGrafter"/>
</dbReference>
<feature type="domain" description="WH2" evidence="5">
    <location>
        <begin position="348"/>
        <end position="368"/>
    </location>
</feature>
<dbReference type="GO" id="GO:0032456">
    <property type="term" value="P:endocytic recycling"/>
    <property type="evidence" value="ECO:0007669"/>
    <property type="project" value="TreeGrafter"/>
</dbReference>
<feature type="coiled-coil region" evidence="3">
    <location>
        <begin position="42"/>
        <end position="72"/>
    </location>
</feature>
<dbReference type="InterPro" id="IPR028290">
    <property type="entry name" value="WASH1"/>
</dbReference>
<dbReference type="EMBL" id="CVRI01000064">
    <property type="protein sequence ID" value="CRL05314.1"/>
    <property type="molecule type" value="Genomic_DNA"/>
</dbReference>
<dbReference type="GO" id="GO:0005829">
    <property type="term" value="C:cytosol"/>
    <property type="evidence" value="ECO:0007669"/>
    <property type="project" value="GOC"/>
</dbReference>
<dbReference type="OrthoDB" id="307871at2759"/>
<dbReference type="GO" id="GO:0005769">
    <property type="term" value="C:early endosome"/>
    <property type="evidence" value="ECO:0007669"/>
    <property type="project" value="InterPro"/>
</dbReference>
<dbReference type="GO" id="GO:0006887">
    <property type="term" value="P:exocytosis"/>
    <property type="evidence" value="ECO:0007669"/>
    <property type="project" value="TreeGrafter"/>
</dbReference>
<feature type="region of interest" description="Disordered" evidence="4">
    <location>
        <begin position="404"/>
        <end position="448"/>
    </location>
</feature>
<dbReference type="Proteomes" id="UP000183832">
    <property type="component" value="Unassembled WGS sequence"/>
</dbReference>
<dbReference type="PROSITE" id="PS51082">
    <property type="entry name" value="WH2"/>
    <property type="match status" value="1"/>
</dbReference>
<dbReference type="Pfam" id="PF11945">
    <property type="entry name" value="WASH_WAHD"/>
    <property type="match status" value="1"/>
</dbReference>
<feature type="compositionally biased region" description="Acidic residues" evidence="4">
    <location>
        <begin position="436"/>
        <end position="448"/>
    </location>
</feature>
<gene>
    <name evidence="6" type="ORF">CLUMA_CG017970</name>
</gene>
<keyword evidence="7" id="KW-1185">Reference proteome</keyword>
<dbReference type="GO" id="GO:0003779">
    <property type="term" value="F:actin binding"/>
    <property type="evidence" value="ECO:0007669"/>
    <property type="project" value="UniProtKB-KW"/>
</dbReference>
<keyword evidence="3" id="KW-0175">Coiled coil</keyword>
<evidence type="ECO:0000256" key="4">
    <source>
        <dbReference type="SAM" id="MobiDB-lite"/>
    </source>
</evidence>
<evidence type="ECO:0000313" key="7">
    <source>
        <dbReference type="Proteomes" id="UP000183832"/>
    </source>
</evidence>